<dbReference type="Proteomes" id="UP000003242">
    <property type="component" value="Unassembled WGS sequence"/>
</dbReference>
<dbReference type="EMBL" id="AFIJ01000023">
    <property type="protein sequence ID" value="EGL40672.1"/>
    <property type="molecule type" value="Genomic_DNA"/>
</dbReference>
<proteinExistence type="predicted"/>
<comment type="caution">
    <text evidence="2">The sequence shown here is derived from an EMBL/GenBank/DDBJ whole genome shotgun (WGS) entry which is preliminary data.</text>
</comment>
<evidence type="ECO:0000256" key="1">
    <source>
        <dbReference type="SAM" id="Phobius"/>
    </source>
</evidence>
<keyword evidence="1" id="KW-1133">Transmembrane helix</keyword>
<dbReference type="Proteomes" id="UP000004018">
    <property type="component" value="Unassembled WGS sequence"/>
</dbReference>
<feature type="transmembrane region" description="Helical" evidence="1">
    <location>
        <begin position="111"/>
        <end position="132"/>
    </location>
</feature>
<feature type="transmembrane region" description="Helical" evidence="1">
    <location>
        <begin position="44"/>
        <end position="62"/>
    </location>
</feature>
<feature type="transmembrane region" description="Helical" evidence="1">
    <location>
        <begin position="21"/>
        <end position="38"/>
    </location>
</feature>
<organism evidence="2 4">
    <name type="scientific">Megasphaera lornae</name>
    <dbReference type="NCBI Taxonomy" id="1000568"/>
    <lineage>
        <taxon>Bacteria</taxon>
        <taxon>Bacillati</taxon>
        <taxon>Bacillota</taxon>
        <taxon>Negativicutes</taxon>
        <taxon>Veillonellales</taxon>
        <taxon>Veillonellaceae</taxon>
        <taxon>Megasphaera</taxon>
    </lineage>
</organism>
<feature type="transmembrane region" description="Helical" evidence="1">
    <location>
        <begin position="82"/>
        <end position="99"/>
    </location>
</feature>
<keyword evidence="5" id="KW-1185">Reference proteome</keyword>
<evidence type="ECO:0000313" key="4">
    <source>
        <dbReference type="Proteomes" id="UP000003242"/>
    </source>
</evidence>
<dbReference type="RefSeq" id="WP_007391002.1">
    <property type="nucleotide sequence ID" value="NZ_AFIJ01000023.1"/>
</dbReference>
<protein>
    <submittedName>
        <fullName evidence="2">Uncharacterized protein</fullName>
    </submittedName>
</protein>
<reference evidence="4" key="1">
    <citation type="submission" date="2009-12" db="EMBL/GenBank/DDBJ databases">
        <title>Sequence of Clostridiales genomosp. BVAB3 str. UPII9-5.</title>
        <authorList>
            <person name="Madupu R."/>
            <person name="Durkin A.S."/>
            <person name="Torralba M."/>
            <person name="Methe B."/>
            <person name="Sutton G.G."/>
            <person name="Strausberg R.L."/>
            <person name="Nelson K.E."/>
        </authorList>
    </citation>
    <scope>NUCLEOTIDE SEQUENCE [LARGE SCALE GENOMIC DNA]</scope>
    <source>
        <strain evidence="4">28L</strain>
    </source>
</reference>
<dbReference type="EMBL" id="ADGP01000009">
    <property type="protein sequence ID" value="EFD94528.1"/>
    <property type="molecule type" value="Genomic_DNA"/>
</dbReference>
<dbReference type="AlphaFoldDB" id="D3LTI9"/>
<evidence type="ECO:0000313" key="3">
    <source>
        <dbReference type="EMBL" id="EGL40672.1"/>
    </source>
</evidence>
<evidence type="ECO:0000313" key="5">
    <source>
        <dbReference type="Proteomes" id="UP000004018"/>
    </source>
</evidence>
<keyword evidence="1" id="KW-0472">Membrane</keyword>
<reference evidence="2" key="2">
    <citation type="submission" date="2009-12" db="EMBL/GenBank/DDBJ databases">
        <authorList>
            <person name="Madupu R."/>
            <person name="Durkin A.S."/>
            <person name="Torralba M."/>
            <person name="Methe B."/>
            <person name="Sutton G.G."/>
            <person name="Strausberg R.L."/>
            <person name="Nelson K.E."/>
        </authorList>
    </citation>
    <scope>NUCLEOTIDE SEQUENCE</scope>
    <source>
        <strain evidence="2">28L</strain>
    </source>
</reference>
<keyword evidence="1" id="KW-0812">Transmembrane</keyword>
<reference evidence="3 5" key="3">
    <citation type="submission" date="2011-04" db="EMBL/GenBank/DDBJ databases">
        <authorList>
            <person name="Harkins D.M."/>
            <person name="Madupu R."/>
            <person name="Durkin A.S."/>
            <person name="Torralba M."/>
            <person name="Methe B."/>
            <person name="Sutton G.G."/>
            <person name="Nelson K.E."/>
        </authorList>
    </citation>
    <scope>NUCLEOTIDE SEQUENCE [LARGE SCALE GENOMIC DNA]</scope>
    <source>
        <strain evidence="3 5">UPII 199-6</strain>
    </source>
</reference>
<gene>
    <name evidence="2" type="ORF">HMPREF0889_0594</name>
    <name evidence="3" type="ORF">HMPREF1039_1178</name>
</gene>
<sequence>MYHVKPADRMTDADEKHLQGKLFLLSLVLTLFLLYSFYRAPFPYACPATGILLCALSGLTYYRRRRFFRHRERGQRTCCAALSTYLGAGLTLACMHVYALRQPLTENDALIFLGAFFFALYMLYRGLGTLIIKGNTAPPLRRN</sequence>
<accession>D3LTI9</accession>
<evidence type="ECO:0000313" key="2">
    <source>
        <dbReference type="EMBL" id="EFD94528.1"/>
    </source>
</evidence>
<name>D3LTI9_9FIRM</name>